<keyword evidence="3" id="KW-0539">Nucleus</keyword>
<keyword evidence="2" id="KW-0479">Metal-binding</keyword>
<evidence type="ECO:0000313" key="7">
    <source>
        <dbReference type="Proteomes" id="UP000800041"/>
    </source>
</evidence>
<dbReference type="Pfam" id="PF00172">
    <property type="entry name" value="Zn_clus"/>
    <property type="match status" value="1"/>
</dbReference>
<dbReference type="PANTHER" id="PTHR31001">
    <property type="entry name" value="UNCHARACTERIZED TRANSCRIPTIONAL REGULATORY PROTEIN"/>
    <property type="match status" value="1"/>
</dbReference>
<dbReference type="OrthoDB" id="4898680at2759"/>
<dbReference type="Gene3D" id="4.10.240.10">
    <property type="entry name" value="Zn(2)-C6 fungal-type DNA-binding domain"/>
    <property type="match status" value="1"/>
</dbReference>
<feature type="compositionally biased region" description="Low complexity" evidence="4">
    <location>
        <begin position="87"/>
        <end position="109"/>
    </location>
</feature>
<reference evidence="6" key="1">
    <citation type="journal article" date="2020" name="Stud. Mycol.">
        <title>101 Dothideomycetes genomes: a test case for predicting lifestyles and emergence of pathogens.</title>
        <authorList>
            <person name="Haridas S."/>
            <person name="Albert R."/>
            <person name="Binder M."/>
            <person name="Bloem J."/>
            <person name="Labutti K."/>
            <person name="Salamov A."/>
            <person name="Andreopoulos B."/>
            <person name="Baker S."/>
            <person name="Barry K."/>
            <person name="Bills G."/>
            <person name="Bluhm B."/>
            <person name="Cannon C."/>
            <person name="Castanera R."/>
            <person name="Culley D."/>
            <person name="Daum C."/>
            <person name="Ezra D."/>
            <person name="Gonzalez J."/>
            <person name="Henrissat B."/>
            <person name="Kuo A."/>
            <person name="Liang C."/>
            <person name="Lipzen A."/>
            <person name="Lutzoni F."/>
            <person name="Magnuson J."/>
            <person name="Mondo S."/>
            <person name="Nolan M."/>
            <person name="Ohm R."/>
            <person name="Pangilinan J."/>
            <person name="Park H.-J."/>
            <person name="Ramirez L."/>
            <person name="Alfaro M."/>
            <person name="Sun H."/>
            <person name="Tritt A."/>
            <person name="Yoshinaga Y."/>
            <person name="Zwiers L.-H."/>
            <person name="Turgeon B."/>
            <person name="Goodwin S."/>
            <person name="Spatafora J."/>
            <person name="Crous P."/>
            <person name="Grigoriev I."/>
        </authorList>
    </citation>
    <scope>NUCLEOTIDE SEQUENCE</scope>
    <source>
        <strain evidence="6">CBS 113979</strain>
    </source>
</reference>
<dbReference type="PROSITE" id="PS00463">
    <property type="entry name" value="ZN2_CY6_FUNGAL_1"/>
    <property type="match status" value="1"/>
</dbReference>
<sequence length="743" mass="82618">MSSSPVEAQRVRRNGKLEACEPCRKSKLRCDHAHPVCGRCRLRNTASRCVYHPAPLTRPRDTIHRWHVTTAQLPGPRPLPTAPIPSPDSRNSPRTSTTTTTPDASHSTNSRSRKTPENQAHNPGFLGPSSFSAAFDGDQVMSGDDPNTRWPGYSDASAPMTPAVTVYDAARVKLGGQMLALLPEFSFVEEMIERYFQLSTVVIIPLQAIKVTIQTLRSIHKSRLSTEARREELAEYLFRQSDKPIQTNPSMTPEEFYGLFTGENLRWEIIGVLFALIGCSTMTHPSLLSLLKDSRVDTNWTSFTEDMLLASNVCISFCQDSFNDLLLWMMHSNLTLLTMHRGESSHAVWRRLSDLASTIFGIGYHQENRVTDQAPTFLIELRKRSFAGAYAADISIATFLGRPPRIADHYASTSLPLDLPNEILMVNHELLDDAISKLDPQGWNTDNAIHRATFLRARTMISKVREEVLHLYLGNPIPDLEAQVHKVLQKADQVWNSVPPFVRYSESYWDSGIAAHKIYMLLQLHLEHLYSKVLLYRLIVKYGGGAGGTDLLNATCRDIVSGVLVLYRERDRLLSHARDFPWVILYYGLPCAAILAIELRRQQRGQSNSAPLPRAHSIRDLTLFTSNLESISRSGDGNSPLCAHAYRALGQILDELLEERTGLNQAQTQGQAEPSNVELGPSAVNSAMGMGGIMPQISGLAGGAGPGQDGTFDLSADGLMNSENFLDGLIDMNWDLSDWTMTL</sequence>
<evidence type="ECO:0000256" key="1">
    <source>
        <dbReference type="ARBA" id="ARBA00004123"/>
    </source>
</evidence>
<dbReference type="SMART" id="SM00066">
    <property type="entry name" value="GAL4"/>
    <property type="match status" value="1"/>
</dbReference>
<evidence type="ECO:0000256" key="4">
    <source>
        <dbReference type="SAM" id="MobiDB-lite"/>
    </source>
</evidence>
<dbReference type="GO" id="GO:0005634">
    <property type="term" value="C:nucleus"/>
    <property type="evidence" value="ECO:0007669"/>
    <property type="project" value="UniProtKB-SubCell"/>
</dbReference>
<gene>
    <name evidence="6" type="ORF">K402DRAFT_398930</name>
</gene>
<dbReference type="AlphaFoldDB" id="A0A6G1GJR1"/>
<organism evidence="6 7">
    <name type="scientific">Aulographum hederae CBS 113979</name>
    <dbReference type="NCBI Taxonomy" id="1176131"/>
    <lineage>
        <taxon>Eukaryota</taxon>
        <taxon>Fungi</taxon>
        <taxon>Dikarya</taxon>
        <taxon>Ascomycota</taxon>
        <taxon>Pezizomycotina</taxon>
        <taxon>Dothideomycetes</taxon>
        <taxon>Pleosporomycetidae</taxon>
        <taxon>Aulographales</taxon>
        <taxon>Aulographaceae</taxon>
    </lineage>
</organism>
<dbReference type="SMART" id="SM00906">
    <property type="entry name" value="Fungal_trans"/>
    <property type="match status" value="1"/>
</dbReference>
<evidence type="ECO:0000259" key="5">
    <source>
        <dbReference type="PROSITE" id="PS50048"/>
    </source>
</evidence>
<feature type="compositionally biased region" description="Pro residues" evidence="4">
    <location>
        <begin position="75"/>
        <end position="86"/>
    </location>
</feature>
<dbReference type="Pfam" id="PF04082">
    <property type="entry name" value="Fungal_trans"/>
    <property type="match status" value="1"/>
</dbReference>
<dbReference type="EMBL" id="ML977211">
    <property type="protein sequence ID" value="KAF1980999.1"/>
    <property type="molecule type" value="Genomic_DNA"/>
</dbReference>
<evidence type="ECO:0000256" key="2">
    <source>
        <dbReference type="ARBA" id="ARBA00022723"/>
    </source>
</evidence>
<feature type="domain" description="Zn(2)-C6 fungal-type" evidence="5">
    <location>
        <begin position="19"/>
        <end position="51"/>
    </location>
</feature>
<evidence type="ECO:0000256" key="3">
    <source>
        <dbReference type="ARBA" id="ARBA00023242"/>
    </source>
</evidence>
<dbReference type="GO" id="GO:0008270">
    <property type="term" value="F:zinc ion binding"/>
    <property type="evidence" value="ECO:0007669"/>
    <property type="project" value="InterPro"/>
</dbReference>
<evidence type="ECO:0000313" key="6">
    <source>
        <dbReference type="EMBL" id="KAF1980999.1"/>
    </source>
</evidence>
<dbReference type="GO" id="GO:0003677">
    <property type="term" value="F:DNA binding"/>
    <property type="evidence" value="ECO:0007669"/>
    <property type="project" value="InterPro"/>
</dbReference>
<feature type="region of interest" description="Disordered" evidence="4">
    <location>
        <begin position="70"/>
        <end position="156"/>
    </location>
</feature>
<dbReference type="SUPFAM" id="SSF57701">
    <property type="entry name" value="Zn2/Cys6 DNA-binding domain"/>
    <property type="match status" value="1"/>
</dbReference>
<dbReference type="PROSITE" id="PS50048">
    <property type="entry name" value="ZN2_CY6_FUNGAL_2"/>
    <property type="match status" value="1"/>
</dbReference>
<dbReference type="PANTHER" id="PTHR31001:SF61">
    <property type="entry name" value="ZN(II)2CYS6 TRANSCRIPTION FACTOR (EUROFUNG)"/>
    <property type="match status" value="1"/>
</dbReference>
<accession>A0A6G1GJR1</accession>
<name>A0A6G1GJR1_9PEZI</name>
<proteinExistence type="predicted"/>
<dbReference type="Proteomes" id="UP000800041">
    <property type="component" value="Unassembled WGS sequence"/>
</dbReference>
<comment type="subcellular location">
    <subcellularLocation>
        <location evidence="1">Nucleus</location>
    </subcellularLocation>
</comment>
<dbReference type="GO" id="GO:0000981">
    <property type="term" value="F:DNA-binding transcription factor activity, RNA polymerase II-specific"/>
    <property type="evidence" value="ECO:0007669"/>
    <property type="project" value="InterPro"/>
</dbReference>
<protein>
    <recommendedName>
        <fullName evidence="5">Zn(2)-C6 fungal-type domain-containing protein</fullName>
    </recommendedName>
</protein>
<dbReference type="InterPro" id="IPR001138">
    <property type="entry name" value="Zn2Cys6_DnaBD"/>
</dbReference>
<keyword evidence="7" id="KW-1185">Reference proteome</keyword>
<dbReference type="CDD" id="cd00067">
    <property type="entry name" value="GAL4"/>
    <property type="match status" value="1"/>
</dbReference>
<dbReference type="GO" id="GO:0006351">
    <property type="term" value="P:DNA-templated transcription"/>
    <property type="evidence" value="ECO:0007669"/>
    <property type="project" value="InterPro"/>
</dbReference>
<dbReference type="InterPro" id="IPR036864">
    <property type="entry name" value="Zn2-C6_fun-type_DNA-bd_sf"/>
</dbReference>
<dbReference type="CDD" id="cd12148">
    <property type="entry name" value="fungal_TF_MHR"/>
    <property type="match status" value="1"/>
</dbReference>
<dbReference type="InterPro" id="IPR050613">
    <property type="entry name" value="Sec_Metabolite_Reg"/>
</dbReference>
<dbReference type="InterPro" id="IPR007219">
    <property type="entry name" value="XnlR_reg_dom"/>
</dbReference>